<evidence type="ECO:0000313" key="3">
    <source>
        <dbReference type="Proteomes" id="UP000231878"/>
    </source>
</evidence>
<dbReference type="InterPro" id="IPR021851">
    <property type="entry name" value="DUF3455"/>
</dbReference>
<comment type="caution">
    <text evidence="2">The sequence shown here is derived from an EMBL/GenBank/DDBJ whole genome shotgun (WGS) entry which is preliminary data.</text>
</comment>
<sequence>MRHVDRQDRSRLARRLTAALLTSATMAAHAAHAAPPPPPELVPRDAARDRAFAAAGIQVYSCEYDGNHRLAWTFQHPEATLYDAAGVAVIKHGAGPAWEAQDGSRIVGEKLADAPSPNADSIAQLLLSTRASASGSLASVRYVQRLDTKGGTAPAAACTAEHQTGGSPYYARYVFWK</sequence>
<organism evidence="2 3">
    <name type="scientific">Burkholderia pseudomallei</name>
    <name type="common">Pseudomonas pseudomallei</name>
    <dbReference type="NCBI Taxonomy" id="28450"/>
    <lineage>
        <taxon>Bacteria</taxon>
        <taxon>Pseudomonadati</taxon>
        <taxon>Pseudomonadota</taxon>
        <taxon>Betaproteobacteria</taxon>
        <taxon>Burkholderiales</taxon>
        <taxon>Burkholderiaceae</taxon>
        <taxon>Burkholderia</taxon>
        <taxon>pseudomallei group</taxon>
    </lineage>
</organism>
<dbReference type="EMBL" id="PHRB01000026">
    <property type="protein sequence ID" value="PJO63981.1"/>
    <property type="molecule type" value="Genomic_DNA"/>
</dbReference>
<feature type="signal peptide" evidence="1">
    <location>
        <begin position="1"/>
        <end position="33"/>
    </location>
</feature>
<keyword evidence="1" id="KW-0732">Signal</keyword>
<dbReference type="PANTHER" id="PTHR35567">
    <property type="entry name" value="MALATE DEHYDROGENASE (AFU_ORTHOLOGUE AFUA_2G13800)"/>
    <property type="match status" value="1"/>
</dbReference>
<accession>A0AAX0U696</accession>
<reference evidence="2 3" key="1">
    <citation type="submission" date="2017-11" db="EMBL/GenBank/DDBJ databases">
        <title>Molecular characterization of Burkholderia pseudomallei and closely related isolates from Vietnam.</title>
        <authorList>
            <person name="Ustinov D.V."/>
            <person name="Antonov A.S."/>
            <person name="Avdusheva E.F."/>
            <person name="Shpak I.M."/>
            <person name="Zakharova I.B."/>
            <person name="Thi L.A."/>
            <person name="Teteryatnikova N."/>
            <person name="Lopasteyskaya Y.A."/>
            <person name="Kuzyutina J.A."/>
            <person name="Ngo T.N."/>
            <person name="Victorov D.V."/>
        </authorList>
    </citation>
    <scope>NUCLEOTIDE SEQUENCE [LARGE SCALE GENOMIC DNA]</scope>
    <source>
        <strain evidence="2 3">V1512</strain>
    </source>
</reference>
<dbReference type="Pfam" id="PF11937">
    <property type="entry name" value="DUF3455"/>
    <property type="match status" value="1"/>
</dbReference>
<name>A0AAX0U696_BURPE</name>
<evidence type="ECO:0000313" key="2">
    <source>
        <dbReference type="EMBL" id="PJO63981.1"/>
    </source>
</evidence>
<protein>
    <submittedName>
        <fullName evidence="2">DUF3455 domain-containing protein</fullName>
    </submittedName>
</protein>
<feature type="chain" id="PRO_5043454966" evidence="1">
    <location>
        <begin position="34"/>
        <end position="177"/>
    </location>
</feature>
<dbReference type="Proteomes" id="UP000231878">
    <property type="component" value="Unassembled WGS sequence"/>
</dbReference>
<gene>
    <name evidence="2" type="ORF">CWD88_23380</name>
</gene>
<evidence type="ECO:0000256" key="1">
    <source>
        <dbReference type="SAM" id="SignalP"/>
    </source>
</evidence>
<dbReference type="AlphaFoldDB" id="A0AAX0U696"/>
<proteinExistence type="predicted"/>
<dbReference type="PANTHER" id="PTHR35567:SF1">
    <property type="entry name" value="CONSERVED FUNGAL PROTEIN (AFU_ORTHOLOGUE AFUA_1G14230)"/>
    <property type="match status" value="1"/>
</dbReference>